<sequence>MDAESNKNVNYWNDLGLIFGLKKELEKLQGTLSTINAVLLDAEEKQESSHAVKNWISRLEDVVYDADDLLDEFDYAILRQKVLARRQVRKFFSSSNPLAFGLKIGPRIKEITERLDAVAADISKYNLSARVTADLKAKNTERETASKVRSTIIGREKNKEHIIQSLLQEQIDHHGDIISIVAIVGFGGLGKTTLAQLVYNDAKVKNFFNSRIWVCVPEEFDVRIIFKKILESLGGSKVDDLDLDIYLRKLEENLEGKRYLLVLDDMWNESNSRWDDFSKHLVFGAPGSKILVTTRSKNVASTMGVNVTHFLKVLNEDQSWALFELVAFEGQGQMDQNLKIIGQDVAQKCKGVPLTIKCLGGLMRQNPNEKYWLSIKENEIWKLRKEDDDVFPFLRLSYIHLPSHLKQCFAFCSIFPKDFKISKDLLIQSWRAQGYIQLRGNENIQDIGDEYFNDLLSRFFFEEEEKDVYGNIIYCKMHDLIHDLALSTAKSSFYWMKDVKEKIPSRVRHVSLEEIPKEEISKKVVSTLLKAKGIRTVYFESYHIKNLFIRNVTFSSFNCLRMLNLSYMNIVVLPNSIGKLKHLKYLDLSDNRMEVLPNAIAKLHSLQTLLLCHCSNLKELPKDIRQLINLEYLNIDLCNNLKCLPKGLGELTSLQRLSRFIVNSVEKNFSIAATLNELRDLNDLGKYLCIENINKVRNVELESMEAILKEKKRLQSLRLEWNCYARGDKEKDELLLDNLKPHQNLKGLMVYGYGGARFSTWLSSLSNLVELHIDRCRNCQHLPPLDHLSSLKSFTLQGFHVLKHLPPLDHMLSLKSLTLQGFHVLEHLPSLDHLSSLESLTLQGFHVLEHLPPLDHLSSLKSLSLHGFRVLEHLPPLDHLSSLKSLALQGFHVLKHLPPLDHLSSLKSLFLRGFRVLEHLPPLDHLSSLKFLSLQGFRVLEHLPPLDHLSSLKSLSLNGFRVLEHLPPLDHLSSLESLILQEFHVLEHVEDSFPYPCSTPRTFFPSLKKLLIRKCLNLQGWWRIKKENKGSN</sequence>
<feature type="domain" description="Disease resistance protein winged helix" evidence="8">
    <location>
        <begin position="414"/>
        <end position="485"/>
    </location>
</feature>
<feature type="domain" description="Disease resistance N-terminal" evidence="7">
    <location>
        <begin position="16"/>
        <end position="87"/>
    </location>
</feature>
<feature type="domain" description="NB-ARC" evidence="6">
    <location>
        <begin position="156"/>
        <end position="330"/>
    </location>
</feature>
<dbReference type="Pfam" id="PF23559">
    <property type="entry name" value="WHD_DRP"/>
    <property type="match status" value="1"/>
</dbReference>
<keyword evidence="5" id="KW-0067">ATP-binding</keyword>
<dbReference type="PANTHER" id="PTHR36766">
    <property type="entry name" value="PLANT BROAD-SPECTRUM MILDEW RESISTANCE PROTEIN RPW8"/>
    <property type="match status" value="1"/>
</dbReference>
<evidence type="ECO:0000256" key="1">
    <source>
        <dbReference type="ARBA" id="ARBA00022614"/>
    </source>
</evidence>
<dbReference type="FunFam" id="3.40.50.300:FF:001091">
    <property type="entry name" value="Probable disease resistance protein At1g61300"/>
    <property type="match status" value="1"/>
</dbReference>
<dbReference type="Gene3D" id="1.20.5.4130">
    <property type="match status" value="1"/>
</dbReference>
<dbReference type="InterPro" id="IPR032675">
    <property type="entry name" value="LRR_dom_sf"/>
</dbReference>
<keyword evidence="11" id="KW-1185">Reference proteome</keyword>
<dbReference type="Pfam" id="PF13855">
    <property type="entry name" value="LRR_8"/>
    <property type="match status" value="1"/>
</dbReference>
<dbReference type="GO" id="GO:0051707">
    <property type="term" value="P:response to other organism"/>
    <property type="evidence" value="ECO:0007669"/>
    <property type="project" value="UniProtKB-ARBA"/>
</dbReference>
<dbReference type="Proteomes" id="UP000026915">
    <property type="component" value="Chromosome 7"/>
</dbReference>
<dbReference type="SUPFAM" id="SSF52058">
    <property type="entry name" value="L domain-like"/>
    <property type="match status" value="2"/>
</dbReference>
<dbReference type="InterPro" id="IPR001611">
    <property type="entry name" value="Leu-rich_rpt"/>
</dbReference>
<dbReference type="GO" id="GO:0006952">
    <property type="term" value="P:defense response"/>
    <property type="evidence" value="ECO:0007669"/>
    <property type="project" value="UniProtKB-KW"/>
</dbReference>
<evidence type="ECO:0000259" key="7">
    <source>
        <dbReference type="Pfam" id="PF18052"/>
    </source>
</evidence>
<keyword evidence="4" id="KW-0611">Plant defense</keyword>
<organism evidence="10 11">
    <name type="scientific">Theobroma cacao</name>
    <name type="common">Cacao</name>
    <name type="synonym">Cocoa</name>
    <dbReference type="NCBI Taxonomy" id="3641"/>
    <lineage>
        <taxon>Eukaryota</taxon>
        <taxon>Viridiplantae</taxon>
        <taxon>Streptophyta</taxon>
        <taxon>Embryophyta</taxon>
        <taxon>Tracheophyta</taxon>
        <taxon>Spermatophyta</taxon>
        <taxon>Magnoliopsida</taxon>
        <taxon>eudicotyledons</taxon>
        <taxon>Gunneridae</taxon>
        <taxon>Pentapetalae</taxon>
        <taxon>rosids</taxon>
        <taxon>malvids</taxon>
        <taxon>Malvales</taxon>
        <taxon>Malvaceae</taxon>
        <taxon>Byttnerioideae</taxon>
        <taxon>Theobroma</taxon>
    </lineage>
</organism>
<dbReference type="PROSITE" id="PS51450">
    <property type="entry name" value="LRR"/>
    <property type="match status" value="1"/>
</dbReference>
<dbReference type="FunFam" id="1.10.10.10:FF:000322">
    <property type="entry name" value="Probable disease resistance protein At1g63360"/>
    <property type="match status" value="1"/>
</dbReference>
<dbReference type="InterPro" id="IPR042197">
    <property type="entry name" value="Apaf_helical"/>
</dbReference>
<dbReference type="Pfam" id="PF25019">
    <property type="entry name" value="LRR_R13L1-DRL21"/>
    <property type="match status" value="1"/>
</dbReference>
<dbReference type="Gene3D" id="1.10.8.430">
    <property type="entry name" value="Helical domain of apoptotic protease-activating factors"/>
    <property type="match status" value="1"/>
</dbReference>
<dbReference type="InterPro" id="IPR038005">
    <property type="entry name" value="RX-like_CC"/>
</dbReference>
<dbReference type="InterPro" id="IPR027417">
    <property type="entry name" value="P-loop_NTPase"/>
</dbReference>
<dbReference type="GO" id="GO:0043531">
    <property type="term" value="F:ADP binding"/>
    <property type="evidence" value="ECO:0007669"/>
    <property type="project" value="InterPro"/>
</dbReference>
<dbReference type="Pfam" id="PF00931">
    <property type="entry name" value="NB-ARC"/>
    <property type="match status" value="1"/>
</dbReference>
<dbReference type="CDD" id="cd14798">
    <property type="entry name" value="RX-CC_like"/>
    <property type="match status" value="1"/>
</dbReference>
<dbReference type="InterPro" id="IPR002182">
    <property type="entry name" value="NB-ARC"/>
</dbReference>
<evidence type="ECO:0000313" key="11">
    <source>
        <dbReference type="Proteomes" id="UP000026915"/>
    </source>
</evidence>
<keyword evidence="2" id="KW-0677">Repeat</keyword>
<dbReference type="InterPro" id="IPR058922">
    <property type="entry name" value="WHD_DRP"/>
</dbReference>
<evidence type="ECO:0000259" key="8">
    <source>
        <dbReference type="Pfam" id="PF23559"/>
    </source>
</evidence>
<dbReference type="OMA" id="EICATHN"/>
<dbReference type="PANTHER" id="PTHR36766:SF40">
    <property type="entry name" value="DISEASE RESISTANCE PROTEIN RGA3"/>
    <property type="match status" value="1"/>
</dbReference>
<dbReference type="eggNOG" id="KOG4658">
    <property type="taxonomic scope" value="Eukaryota"/>
</dbReference>
<dbReference type="SUPFAM" id="SSF52540">
    <property type="entry name" value="P-loop containing nucleoside triphosphate hydrolases"/>
    <property type="match status" value="1"/>
</dbReference>
<dbReference type="Gene3D" id="3.40.50.300">
    <property type="entry name" value="P-loop containing nucleotide triphosphate hydrolases"/>
    <property type="match status" value="1"/>
</dbReference>
<feature type="domain" description="R13L1/DRL21-like LRR repeat region" evidence="9">
    <location>
        <begin position="675"/>
        <end position="798"/>
    </location>
</feature>
<dbReference type="GO" id="GO:0005524">
    <property type="term" value="F:ATP binding"/>
    <property type="evidence" value="ECO:0007669"/>
    <property type="project" value="UniProtKB-KW"/>
</dbReference>
<evidence type="ECO:0000259" key="9">
    <source>
        <dbReference type="Pfam" id="PF25019"/>
    </source>
</evidence>
<protein>
    <submittedName>
        <fullName evidence="10">Leucine-rich repeat containing protein, putative</fullName>
    </submittedName>
</protein>
<evidence type="ECO:0000256" key="2">
    <source>
        <dbReference type="ARBA" id="ARBA00022737"/>
    </source>
</evidence>
<dbReference type="Gene3D" id="1.10.10.10">
    <property type="entry name" value="Winged helix-like DNA-binding domain superfamily/Winged helix DNA-binding domain"/>
    <property type="match status" value="1"/>
</dbReference>
<evidence type="ECO:0000313" key="10">
    <source>
        <dbReference type="EMBL" id="EOY12524.1"/>
    </source>
</evidence>
<reference evidence="10 11" key="1">
    <citation type="journal article" date="2013" name="Genome Biol.">
        <title>The genome sequence of the most widely cultivated cacao type and its use to identify candidate genes regulating pod color.</title>
        <authorList>
            <person name="Motamayor J.C."/>
            <person name="Mockaitis K."/>
            <person name="Schmutz J."/>
            <person name="Haiminen N."/>
            <person name="Iii D.L."/>
            <person name="Cornejo O."/>
            <person name="Findley S.D."/>
            <person name="Zheng P."/>
            <person name="Utro F."/>
            <person name="Royaert S."/>
            <person name="Saski C."/>
            <person name="Jenkins J."/>
            <person name="Podicheti R."/>
            <person name="Zhao M."/>
            <person name="Scheffler B.E."/>
            <person name="Stack J.C."/>
            <person name="Feltus F.A."/>
            <person name="Mustiga G.M."/>
            <person name="Amores F."/>
            <person name="Phillips W."/>
            <person name="Marelli J.P."/>
            <person name="May G.D."/>
            <person name="Shapiro H."/>
            <person name="Ma J."/>
            <person name="Bustamante C.D."/>
            <person name="Schnell R.J."/>
            <person name="Main D."/>
            <person name="Gilbert D."/>
            <person name="Parida L."/>
            <person name="Kuhn D.N."/>
        </authorList>
    </citation>
    <scope>NUCLEOTIDE SEQUENCE [LARGE SCALE GENOMIC DNA]</scope>
    <source>
        <strain evidence="11">cv. Matina 1-6</strain>
    </source>
</reference>
<dbReference type="InterPro" id="IPR036388">
    <property type="entry name" value="WH-like_DNA-bd_sf"/>
</dbReference>
<dbReference type="Gramene" id="EOY12524">
    <property type="protein sequence ID" value="EOY12524"/>
    <property type="gene ID" value="TCM_031038"/>
</dbReference>
<name>A0A061FDF3_THECC</name>
<dbReference type="EMBL" id="CM001885">
    <property type="protein sequence ID" value="EOY12524.1"/>
    <property type="molecule type" value="Genomic_DNA"/>
</dbReference>
<evidence type="ECO:0000259" key="6">
    <source>
        <dbReference type="Pfam" id="PF00931"/>
    </source>
</evidence>
<accession>A0A061FDF3</accession>
<gene>
    <name evidence="10" type="ORF">TCM_031038</name>
</gene>
<dbReference type="Gene3D" id="3.80.10.10">
    <property type="entry name" value="Ribonuclease Inhibitor"/>
    <property type="match status" value="2"/>
</dbReference>
<dbReference type="AlphaFoldDB" id="A0A061FDF3"/>
<keyword evidence="1" id="KW-0433">Leucine-rich repeat</keyword>
<dbReference type="HOGENOM" id="CLU_000837_8_8_1"/>
<dbReference type="InterPro" id="IPR056789">
    <property type="entry name" value="LRR_R13L1-DRL21"/>
</dbReference>
<dbReference type="Pfam" id="PF18052">
    <property type="entry name" value="Rx_N"/>
    <property type="match status" value="1"/>
</dbReference>
<proteinExistence type="predicted"/>
<evidence type="ECO:0000256" key="5">
    <source>
        <dbReference type="ARBA" id="ARBA00022840"/>
    </source>
</evidence>
<dbReference type="InParanoid" id="A0A061FDF3"/>
<evidence type="ECO:0000256" key="3">
    <source>
        <dbReference type="ARBA" id="ARBA00022741"/>
    </source>
</evidence>
<dbReference type="InterPro" id="IPR041118">
    <property type="entry name" value="Rx_N"/>
</dbReference>
<dbReference type="PRINTS" id="PR00364">
    <property type="entry name" value="DISEASERSIST"/>
</dbReference>
<evidence type="ECO:0000256" key="4">
    <source>
        <dbReference type="ARBA" id="ARBA00022821"/>
    </source>
</evidence>
<keyword evidence="3" id="KW-0547">Nucleotide-binding</keyword>